<name>A0A914PWJ0_9BILA</name>
<dbReference type="Proteomes" id="UP000887578">
    <property type="component" value="Unplaced"/>
</dbReference>
<evidence type="ECO:0000256" key="1">
    <source>
        <dbReference type="SAM" id="Phobius"/>
    </source>
</evidence>
<evidence type="ECO:0000313" key="3">
    <source>
        <dbReference type="WBParaSite" id="PDA_v2.g2316.t1"/>
    </source>
</evidence>
<feature type="transmembrane region" description="Helical" evidence="1">
    <location>
        <begin position="196"/>
        <end position="213"/>
    </location>
</feature>
<protein>
    <submittedName>
        <fullName evidence="3">Uncharacterized protein</fullName>
    </submittedName>
</protein>
<dbReference type="InterPro" id="IPR050879">
    <property type="entry name" value="Acyltransferase_3"/>
</dbReference>
<dbReference type="GO" id="GO:0000271">
    <property type="term" value="P:polysaccharide biosynthetic process"/>
    <property type="evidence" value="ECO:0007669"/>
    <property type="project" value="TreeGrafter"/>
</dbReference>
<reference evidence="3" key="1">
    <citation type="submission" date="2022-11" db="UniProtKB">
        <authorList>
            <consortium name="WormBaseParasite"/>
        </authorList>
    </citation>
    <scope>IDENTIFICATION</scope>
</reference>
<sequence>MFIVGIIQISSELLYLFSNESTSFNLMFCRIWQFMVGTLAHLITTYFAEPSEYQRLEMDDKEDEELKEVNKYGLSQFLNFSCSNGLALLLAGICLFHIPIEATFARFFTTFLTGIIIVFGNSILPSILMSNAAIVYVGDISYILYLVHWPTLLFNRYMEITNESGGVLVSILLAVIIHHFVENPIVSSKWSAKKLFGNIVKLILIVVALLELAKWKVEVKGLLSTPGKHPVYFRVFPSNWSYIPINKTQIKGLNKYQYITYEQMVDSAGYYPFDPKDQLKKGAYNFPHFKTQKKEFYGQYRVIFFDNFKVF</sequence>
<proteinExistence type="predicted"/>
<feature type="transmembrane region" description="Helical" evidence="1">
    <location>
        <begin position="77"/>
        <end position="100"/>
    </location>
</feature>
<organism evidence="2 3">
    <name type="scientific">Panagrolaimus davidi</name>
    <dbReference type="NCBI Taxonomy" id="227884"/>
    <lineage>
        <taxon>Eukaryota</taxon>
        <taxon>Metazoa</taxon>
        <taxon>Ecdysozoa</taxon>
        <taxon>Nematoda</taxon>
        <taxon>Chromadorea</taxon>
        <taxon>Rhabditida</taxon>
        <taxon>Tylenchina</taxon>
        <taxon>Panagrolaimomorpha</taxon>
        <taxon>Panagrolaimoidea</taxon>
        <taxon>Panagrolaimidae</taxon>
        <taxon>Panagrolaimus</taxon>
    </lineage>
</organism>
<dbReference type="WBParaSite" id="PDA_v2.g2316.t1">
    <property type="protein sequence ID" value="PDA_v2.g2316.t1"/>
    <property type="gene ID" value="PDA_v2.g2316"/>
</dbReference>
<accession>A0A914PWJ0</accession>
<dbReference type="GO" id="GO:0016020">
    <property type="term" value="C:membrane"/>
    <property type="evidence" value="ECO:0007669"/>
    <property type="project" value="TreeGrafter"/>
</dbReference>
<keyword evidence="1" id="KW-1133">Transmembrane helix</keyword>
<evidence type="ECO:0000313" key="2">
    <source>
        <dbReference type="Proteomes" id="UP000887578"/>
    </source>
</evidence>
<dbReference type="AlphaFoldDB" id="A0A914PWJ0"/>
<keyword evidence="1" id="KW-0472">Membrane</keyword>
<feature type="transmembrane region" description="Helical" evidence="1">
    <location>
        <begin position="165"/>
        <end position="181"/>
    </location>
</feature>
<feature type="transmembrane region" description="Helical" evidence="1">
    <location>
        <begin position="133"/>
        <end position="153"/>
    </location>
</feature>
<keyword evidence="2" id="KW-1185">Reference proteome</keyword>
<keyword evidence="1" id="KW-0812">Transmembrane</keyword>
<feature type="transmembrane region" description="Helical" evidence="1">
    <location>
        <begin position="107"/>
        <end position="127"/>
    </location>
</feature>
<dbReference type="PANTHER" id="PTHR23028:SF53">
    <property type="entry name" value="ACYL_TRANSF_3 DOMAIN-CONTAINING PROTEIN"/>
    <property type="match status" value="1"/>
</dbReference>
<dbReference type="PANTHER" id="PTHR23028">
    <property type="entry name" value="ACETYLTRANSFERASE"/>
    <property type="match status" value="1"/>
</dbReference>